<accession>A0A345T6D5</accession>
<gene>
    <name evidence="4" type="ORF">C7M71_020130</name>
</gene>
<evidence type="ECO:0000259" key="3">
    <source>
        <dbReference type="SMART" id="SM00471"/>
    </source>
</evidence>
<evidence type="ECO:0000256" key="2">
    <source>
        <dbReference type="SAM" id="SignalP"/>
    </source>
</evidence>
<dbReference type="SUPFAM" id="SSF109604">
    <property type="entry name" value="HD-domain/PDEase-like"/>
    <property type="match status" value="1"/>
</dbReference>
<dbReference type="SMART" id="SM00471">
    <property type="entry name" value="HDc"/>
    <property type="match status" value="1"/>
</dbReference>
<reference evidence="5" key="1">
    <citation type="submission" date="2018-07" db="EMBL/GenBank/DDBJ databases">
        <title>Streptacidiphilus bronchialis DSM 106435 chromosome.</title>
        <authorList>
            <person name="Batra D."/>
            <person name="Gulvik C.A."/>
        </authorList>
    </citation>
    <scope>NUCLEOTIDE SEQUENCE [LARGE SCALE GENOMIC DNA]</scope>
    <source>
        <strain evidence="5">DSM 106435</strain>
    </source>
</reference>
<organism evidence="4 5">
    <name type="scientific">Peterkaempfera bronchialis</name>
    <dbReference type="NCBI Taxonomy" id="2126346"/>
    <lineage>
        <taxon>Bacteria</taxon>
        <taxon>Bacillati</taxon>
        <taxon>Actinomycetota</taxon>
        <taxon>Actinomycetes</taxon>
        <taxon>Kitasatosporales</taxon>
        <taxon>Streptomycetaceae</taxon>
        <taxon>Peterkaempfera</taxon>
    </lineage>
</organism>
<feature type="signal peptide" evidence="2">
    <location>
        <begin position="1"/>
        <end position="26"/>
    </location>
</feature>
<proteinExistence type="predicted"/>
<dbReference type="InterPro" id="IPR052020">
    <property type="entry name" value="Cyclic_di-GMP/3'3'-cGAMP_PDE"/>
</dbReference>
<keyword evidence="5" id="KW-1185">Reference proteome</keyword>
<keyword evidence="1" id="KW-1133">Transmembrane helix</keyword>
<dbReference type="CDD" id="cd00077">
    <property type="entry name" value="HDc"/>
    <property type="match status" value="1"/>
</dbReference>
<dbReference type="InterPro" id="IPR003607">
    <property type="entry name" value="HD/PDEase_dom"/>
</dbReference>
<dbReference type="AlphaFoldDB" id="A0A345T6D5"/>
<feature type="transmembrane region" description="Helical" evidence="1">
    <location>
        <begin position="188"/>
        <end position="207"/>
    </location>
</feature>
<protein>
    <submittedName>
        <fullName evidence="4">HD domain-containing protein</fullName>
    </submittedName>
</protein>
<dbReference type="OrthoDB" id="40937at2"/>
<evidence type="ECO:0000313" key="5">
    <source>
        <dbReference type="Proteomes" id="UP000249340"/>
    </source>
</evidence>
<keyword evidence="1" id="KW-0812">Transmembrane</keyword>
<feature type="transmembrane region" description="Helical" evidence="1">
    <location>
        <begin position="144"/>
        <end position="167"/>
    </location>
</feature>
<dbReference type="Pfam" id="PF13487">
    <property type="entry name" value="HD_5"/>
    <property type="match status" value="1"/>
</dbReference>
<feature type="domain" description="HD/PDEase" evidence="3">
    <location>
        <begin position="253"/>
        <end position="383"/>
    </location>
</feature>
<evidence type="ECO:0000313" key="4">
    <source>
        <dbReference type="EMBL" id="AXI81540.1"/>
    </source>
</evidence>
<dbReference type="EMBL" id="CP031264">
    <property type="protein sequence ID" value="AXI81540.1"/>
    <property type="molecule type" value="Genomic_DNA"/>
</dbReference>
<keyword evidence="1" id="KW-0472">Membrane</keyword>
<feature type="transmembrane region" description="Helical" evidence="1">
    <location>
        <begin position="84"/>
        <end position="102"/>
    </location>
</feature>
<name>A0A345T6D5_9ACTN</name>
<sequence>MHRYPVGAVHAAAATLLLVSAAGVLAQGLSEARTALAFGALIAVGEAVRITLPGDREQAPIGAAGALAYALLGPLRGLPTDQGVLQVVAVTTIAGLLGLLPYAARRRAPQPDQIARRILTTGFAATLFQPLYNSGALDRITTRGAQYGLLLAAVAVLAALCDVVLAAALHSARTGRRFGPALRDELRALLGIGSAIAATGLVISLGAGEVGLWALPVFSAPLLLTQLSFRRYSATSTTHRQSVASLARATEVAGYTLPGHSRRVAALSRAVGRRLGMREHDLLLLECAALMHDIGQLSLVEPVPGGATALLPQAEQRRIARLGSEVIRHTGVPPEVAGFVERQAEPYRTPDGARDPGLPPASRIIRAANAYDDLVSGDPGLAGRLEALERLRLDTGREYDPRVVEALALVCAGGCPRGTRR</sequence>
<dbReference type="KEGG" id="stri:C7M71_020130"/>
<dbReference type="Proteomes" id="UP000249340">
    <property type="component" value="Chromosome"/>
</dbReference>
<dbReference type="Gene3D" id="1.10.3210.10">
    <property type="entry name" value="Hypothetical protein af1432"/>
    <property type="match status" value="1"/>
</dbReference>
<dbReference type="PANTHER" id="PTHR45228">
    <property type="entry name" value="CYCLIC DI-GMP PHOSPHODIESTERASE TM_0186-RELATED"/>
    <property type="match status" value="1"/>
</dbReference>
<keyword evidence="2" id="KW-0732">Signal</keyword>
<dbReference type="PANTHER" id="PTHR45228:SF4">
    <property type="entry name" value="LIPOPROTEIN"/>
    <property type="match status" value="1"/>
</dbReference>
<feature type="transmembrane region" description="Helical" evidence="1">
    <location>
        <begin position="114"/>
        <end position="132"/>
    </location>
</feature>
<feature type="chain" id="PRO_5038829611" evidence="2">
    <location>
        <begin position="27"/>
        <end position="421"/>
    </location>
</feature>
<evidence type="ECO:0000256" key="1">
    <source>
        <dbReference type="SAM" id="Phobius"/>
    </source>
</evidence>